<evidence type="ECO:0000256" key="5">
    <source>
        <dbReference type="ARBA" id="ARBA00022801"/>
    </source>
</evidence>
<feature type="domain" description="Tubulin/FtsZ 2-layer sandwich" evidence="8">
    <location>
        <begin position="2"/>
        <end position="74"/>
    </location>
</feature>
<evidence type="ECO:0000256" key="4">
    <source>
        <dbReference type="ARBA" id="ARBA00022741"/>
    </source>
</evidence>
<organism evidence="9 10">
    <name type="scientific">Microtus ochrogaster</name>
    <name type="common">Prairie vole</name>
    <dbReference type="NCBI Taxonomy" id="79684"/>
    <lineage>
        <taxon>Eukaryota</taxon>
        <taxon>Metazoa</taxon>
        <taxon>Chordata</taxon>
        <taxon>Craniata</taxon>
        <taxon>Vertebrata</taxon>
        <taxon>Euteleostomi</taxon>
        <taxon>Mammalia</taxon>
        <taxon>Eutheria</taxon>
        <taxon>Euarchontoglires</taxon>
        <taxon>Glires</taxon>
        <taxon>Rodentia</taxon>
        <taxon>Myomorpha</taxon>
        <taxon>Muroidea</taxon>
        <taxon>Cricetidae</taxon>
        <taxon>Arvicolinae</taxon>
        <taxon>Microtus</taxon>
    </lineage>
</organism>
<evidence type="ECO:0000313" key="10">
    <source>
        <dbReference type="Proteomes" id="UP000710432"/>
    </source>
</evidence>
<dbReference type="InterPro" id="IPR037103">
    <property type="entry name" value="Tubulin/FtsZ-like_C"/>
</dbReference>
<comment type="catalytic activity">
    <reaction evidence="7">
        <text>GTP + H2O = GDP + phosphate + H(+)</text>
        <dbReference type="Rhea" id="RHEA:19669"/>
        <dbReference type="ChEBI" id="CHEBI:15377"/>
        <dbReference type="ChEBI" id="CHEBI:15378"/>
        <dbReference type="ChEBI" id="CHEBI:37565"/>
        <dbReference type="ChEBI" id="CHEBI:43474"/>
        <dbReference type="ChEBI" id="CHEBI:58189"/>
    </reaction>
    <physiologicalReaction direction="left-to-right" evidence="7">
        <dbReference type="Rhea" id="RHEA:19670"/>
    </physiologicalReaction>
</comment>
<dbReference type="PRINTS" id="PR01162">
    <property type="entry name" value="ALPHATUBULIN"/>
</dbReference>
<evidence type="ECO:0000256" key="2">
    <source>
        <dbReference type="ARBA" id="ARBA00022701"/>
    </source>
</evidence>
<reference evidence="9" key="1">
    <citation type="submission" date="2020-03" db="EMBL/GenBank/DDBJ databases">
        <title>Studies in the Genomics of Life Span.</title>
        <authorList>
            <person name="Glass D."/>
        </authorList>
    </citation>
    <scope>NUCLEOTIDE SEQUENCE</scope>
    <source>
        <strain evidence="9">LTLLF</strain>
        <tissue evidence="9">Muscle</tissue>
    </source>
</reference>
<name>A0A8J6GZL8_MICOH</name>
<dbReference type="Proteomes" id="UP000710432">
    <property type="component" value="Unassembled WGS sequence"/>
</dbReference>
<evidence type="ECO:0000256" key="3">
    <source>
        <dbReference type="ARBA" id="ARBA00022723"/>
    </source>
</evidence>
<dbReference type="Gene3D" id="3.30.1330.20">
    <property type="entry name" value="Tubulin/FtsZ, C-terminal domain"/>
    <property type="match status" value="1"/>
</dbReference>
<dbReference type="InterPro" id="IPR002452">
    <property type="entry name" value="Alpha_tubulin"/>
</dbReference>
<dbReference type="InterPro" id="IPR018316">
    <property type="entry name" value="Tubulin/FtsZ_2-layer-sand-dom"/>
</dbReference>
<dbReference type="PANTHER" id="PTHR11588">
    <property type="entry name" value="TUBULIN"/>
    <property type="match status" value="1"/>
</dbReference>
<dbReference type="GO" id="GO:0005525">
    <property type="term" value="F:GTP binding"/>
    <property type="evidence" value="ECO:0007669"/>
    <property type="project" value="UniProtKB-KW"/>
</dbReference>
<dbReference type="GO" id="GO:0007017">
    <property type="term" value="P:microtubule-based process"/>
    <property type="evidence" value="ECO:0007669"/>
    <property type="project" value="InterPro"/>
</dbReference>
<gene>
    <name evidence="9" type="ORF">LTLLF_111270</name>
</gene>
<evidence type="ECO:0000313" key="9">
    <source>
        <dbReference type="EMBL" id="KAH0519482.1"/>
    </source>
</evidence>
<evidence type="ECO:0000256" key="1">
    <source>
        <dbReference type="ARBA" id="ARBA00009636"/>
    </source>
</evidence>
<keyword evidence="3" id="KW-0479">Metal-binding</keyword>
<keyword evidence="6" id="KW-0342">GTP-binding</keyword>
<keyword evidence="4" id="KW-0547">Nucleotide-binding</keyword>
<evidence type="ECO:0000256" key="6">
    <source>
        <dbReference type="ARBA" id="ARBA00023134"/>
    </source>
</evidence>
<dbReference type="Pfam" id="PF03953">
    <property type="entry name" value="Tubulin_C"/>
    <property type="match status" value="1"/>
</dbReference>
<dbReference type="SUPFAM" id="SSF55307">
    <property type="entry name" value="Tubulin C-terminal domain-like"/>
    <property type="match status" value="1"/>
</dbReference>
<dbReference type="AlphaFoldDB" id="A0A8J6GZL8"/>
<proteinExistence type="inferred from homology"/>
<keyword evidence="2" id="KW-0493">Microtubule</keyword>
<protein>
    <submittedName>
        <fullName evidence="9">Tubulin alpha chain</fullName>
    </submittedName>
</protein>
<dbReference type="InterPro" id="IPR000217">
    <property type="entry name" value="Tubulin"/>
</dbReference>
<accession>A0A8J6GZL8</accession>
<evidence type="ECO:0000259" key="8">
    <source>
        <dbReference type="Pfam" id="PF03953"/>
    </source>
</evidence>
<keyword evidence="5" id="KW-0378">Hydrolase</keyword>
<comment type="caution">
    <text evidence="9">The sequence shown here is derived from an EMBL/GenBank/DDBJ whole genome shotgun (WGS) entry which is preliminary data.</text>
</comment>
<evidence type="ECO:0000256" key="7">
    <source>
        <dbReference type="ARBA" id="ARBA00049117"/>
    </source>
</evidence>
<dbReference type="GO" id="GO:0005874">
    <property type="term" value="C:microtubule"/>
    <property type="evidence" value="ECO:0007669"/>
    <property type="project" value="UniProtKB-KW"/>
</dbReference>
<dbReference type="GO" id="GO:0016787">
    <property type="term" value="F:hydrolase activity"/>
    <property type="evidence" value="ECO:0007669"/>
    <property type="project" value="UniProtKB-KW"/>
</dbReference>
<dbReference type="GO" id="GO:0005200">
    <property type="term" value="F:structural constituent of cytoskeleton"/>
    <property type="evidence" value="ECO:0007669"/>
    <property type="project" value="InterPro"/>
</dbReference>
<dbReference type="InterPro" id="IPR008280">
    <property type="entry name" value="Tub_FtsZ_C"/>
</dbReference>
<dbReference type="EMBL" id="JAATJU010004700">
    <property type="protein sequence ID" value="KAH0519482.1"/>
    <property type="molecule type" value="Genomic_DNA"/>
</dbReference>
<comment type="similarity">
    <text evidence="1">Belongs to the tubulin family.</text>
</comment>
<sequence>MPIISAKKQAYYEQLSVAEITKACFETTNQMVKCDLCHGKYMTCCLLYHGDVVSKDFNAAIATIKTKCSIRFVD</sequence>